<feature type="compositionally biased region" description="Low complexity" evidence="1">
    <location>
        <begin position="37"/>
        <end position="46"/>
    </location>
</feature>
<proteinExistence type="predicted"/>
<dbReference type="Proteomes" id="UP000008744">
    <property type="component" value="Unassembled WGS sequence"/>
</dbReference>
<feature type="region of interest" description="Disordered" evidence="1">
    <location>
        <begin position="28"/>
        <end position="82"/>
    </location>
</feature>
<dbReference type="HOGENOM" id="CLU_1505010_0_0_1"/>
<feature type="region of interest" description="Disordered" evidence="1">
    <location>
        <begin position="125"/>
        <end position="179"/>
    </location>
</feature>
<feature type="compositionally biased region" description="Low complexity" evidence="1">
    <location>
        <begin position="145"/>
        <end position="167"/>
    </location>
</feature>
<keyword evidence="3" id="KW-1185">Reference proteome</keyword>
<dbReference type="EMBL" id="CH479179">
    <property type="protein sequence ID" value="EDW25122.1"/>
    <property type="molecule type" value="Genomic_DNA"/>
</dbReference>
<feature type="compositionally biased region" description="Basic and acidic residues" evidence="1">
    <location>
        <begin position="1"/>
        <end position="12"/>
    </location>
</feature>
<organism evidence="3">
    <name type="scientific">Drosophila persimilis</name>
    <name type="common">Fruit fly</name>
    <dbReference type="NCBI Taxonomy" id="7234"/>
    <lineage>
        <taxon>Eukaryota</taxon>
        <taxon>Metazoa</taxon>
        <taxon>Ecdysozoa</taxon>
        <taxon>Arthropoda</taxon>
        <taxon>Hexapoda</taxon>
        <taxon>Insecta</taxon>
        <taxon>Pterygota</taxon>
        <taxon>Neoptera</taxon>
        <taxon>Endopterygota</taxon>
        <taxon>Diptera</taxon>
        <taxon>Brachycera</taxon>
        <taxon>Muscomorpha</taxon>
        <taxon>Ephydroidea</taxon>
        <taxon>Drosophilidae</taxon>
        <taxon>Drosophila</taxon>
        <taxon>Sophophora</taxon>
    </lineage>
</organism>
<evidence type="ECO:0000313" key="2">
    <source>
        <dbReference type="EMBL" id="EDW25122.1"/>
    </source>
</evidence>
<name>B4G484_DROPE</name>
<reference evidence="2 3" key="1">
    <citation type="journal article" date="2007" name="Nature">
        <title>Evolution of genes and genomes on the Drosophila phylogeny.</title>
        <authorList>
            <consortium name="Drosophila 12 Genomes Consortium"/>
            <person name="Clark A.G."/>
            <person name="Eisen M.B."/>
            <person name="Smith D.R."/>
            <person name="Bergman C.M."/>
            <person name="Oliver B."/>
            <person name="Markow T.A."/>
            <person name="Kaufman T.C."/>
            <person name="Kellis M."/>
            <person name="Gelbart W."/>
            <person name="Iyer V.N."/>
            <person name="Pollard D.A."/>
            <person name="Sackton T.B."/>
            <person name="Larracuente A.M."/>
            <person name="Singh N.D."/>
            <person name="Abad J.P."/>
            <person name="Abt D.N."/>
            <person name="Adryan B."/>
            <person name="Aguade M."/>
            <person name="Akashi H."/>
            <person name="Anderson W.W."/>
            <person name="Aquadro C.F."/>
            <person name="Ardell D.H."/>
            <person name="Arguello R."/>
            <person name="Artieri C.G."/>
            <person name="Barbash D.A."/>
            <person name="Barker D."/>
            <person name="Barsanti P."/>
            <person name="Batterham P."/>
            <person name="Batzoglou S."/>
            <person name="Begun D."/>
            <person name="Bhutkar A."/>
            <person name="Blanco E."/>
            <person name="Bosak S.A."/>
            <person name="Bradley R.K."/>
            <person name="Brand A.D."/>
            <person name="Brent M.R."/>
            <person name="Brooks A.N."/>
            <person name="Brown R.H."/>
            <person name="Butlin R.K."/>
            <person name="Caggese C."/>
            <person name="Calvi B.R."/>
            <person name="Bernardo de Carvalho A."/>
            <person name="Caspi A."/>
            <person name="Castrezana S."/>
            <person name="Celniker S.E."/>
            <person name="Chang J.L."/>
            <person name="Chapple C."/>
            <person name="Chatterji S."/>
            <person name="Chinwalla A."/>
            <person name="Civetta A."/>
            <person name="Clifton S.W."/>
            <person name="Comeron J.M."/>
            <person name="Costello J.C."/>
            <person name="Coyne J.A."/>
            <person name="Daub J."/>
            <person name="David R.G."/>
            <person name="Delcher A.L."/>
            <person name="Delehaunty K."/>
            <person name="Do C.B."/>
            <person name="Ebling H."/>
            <person name="Edwards K."/>
            <person name="Eickbush T."/>
            <person name="Evans J.D."/>
            <person name="Filipski A."/>
            <person name="Findeiss S."/>
            <person name="Freyhult E."/>
            <person name="Fulton L."/>
            <person name="Fulton R."/>
            <person name="Garcia A.C."/>
            <person name="Gardiner A."/>
            <person name="Garfield D.A."/>
            <person name="Garvin B.E."/>
            <person name="Gibson G."/>
            <person name="Gilbert D."/>
            <person name="Gnerre S."/>
            <person name="Godfrey J."/>
            <person name="Good R."/>
            <person name="Gotea V."/>
            <person name="Gravely B."/>
            <person name="Greenberg A.J."/>
            <person name="Griffiths-Jones S."/>
            <person name="Gross S."/>
            <person name="Guigo R."/>
            <person name="Gustafson E.A."/>
            <person name="Haerty W."/>
            <person name="Hahn M.W."/>
            <person name="Halligan D.L."/>
            <person name="Halpern A.L."/>
            <person name="Halter G.M."/>
            <person name="Han M.V."/>
            <person name="Heger A."/>
            <person name="Hillier L."/>
            <person name="Hinrichs A.S."/>
            <person name="Holmes I."/>
            <person name="Hoskins R.A."/>
            <person name="Hubisz M.J."/>
            <person name="Hultmark D."/>
            <person name="Huntley M.A."/>
            <person name="Jaffe D.B."/>
            <person name="Jagadeeshan S."/>
            <person name="Jeck W.R."/>
            <person name="Johnson J."/>
            <person name="Jones C.D."/>
            <person name="Jordan W.C."/>
            <person name="Karpen G.H."/>
            <person name="Kataoka E."/>
            <person name="Keightley P.D."/>
            <person name="Kheradpour P."/>
            <person name="Kirkness E.F."/>
            <person name="Koerich L.B."/>
            <person name="Kristiansen K."/>
            <person name="Kudrna D."/>
            <person name="Kulathinal R.J."/>
            <person name="Kumar S."/>
            <person name="Kwok R."/>
            <person name="Lander E."/>
            <person name="Langley C.H."/>
            <person name="Lapoint R."/>
            <person name="Lazzaro B.P."/>
            <person name="Lee S.J."/>
            <person name="Levesque L."/>
            <person name="Li R."/>
            <person name="Lin C.F."/>
            <person name="Lin M.F."/>
            <person name="Lindblad-Toh K."/>
            <person name="Llopart A."/>
            <person name="Long M."/>
            <person name="Low L."/>
            <person name="Lozovsky E."/>
            <person name="Lu J."/>
            <person name="Luo M."/>
            <person name="Machado C.A."/>
            <person name="Makalowski W."/>
            <person name="Marzo M."/>
            <person name="Matsuda M."/>
            <person name="Matzkin L."/>
            <person name="McAllister B."/>
            <person name="McBride C.S."/>
            <person name="McKernan B."/>
            <person name="McKernan K."/>
            <person name="Mendez-Lago M."/>
            <person name="Minx P."/>
            <person name="Mollenhauer M.U."/>
            <person name="Montooth K."/>
            <person name="Mount S.M."/>
            <person name="Mu X."/>
            <person name="Myers E."/>
            <person name="Negre B."/>
            <person name="Newfeld S."/>
            <person name="Nielsen R."/>
            <person name="Noor M.A."/>
            <person name="O'Grady P."/>
            <person name="Pachter L."/>
            <person name="Papaceit M."/>
            <person name="Parisi M.J."/>
            <person name="Parisi M."/>
            <person name="Parts L."/>
            <person name="Pedersen J.S."/>
            <person name="Pesole G."/>
            <person name="Phillippy A.M."/>
            <person name="Ponting C.P."/>
            <person name="Pop M."/>
            <person name="Porcelli D."/>
            <person name="Powell J.R."/>
            <person name="Prohaska S."/>
            <person name="Pruitt K."/>
            <person name="Puig M."/>
            <person name="Quesneville H."/>
            <person name="Ram K.R."/>
            <person name="Rand D."/>
            <person name="Rasmussen M.D."/>
            <person name="Reed L.K."/>
            <person name="Reenan R."/>
            <person name="Reily A."/>
            <person name="Remington K.A."/>
            <person name="Rieger T.T."/>
            <person name="Ritchie M.G."/>
            <person name="Robin C."/>
            <person name="Rogers Y.H."/>
            <person name="Rohde C."/>
            <person name="Rozas J."/>
            <person name="Rubenfield M.J."/>
            <person name="Ruiz A."/>
            <person name="Russo S."/>
            <person name="Salzberg S.L."/>
            <person name="Sanchez-Gracia A."/>
            <person name="Saranga D.J."/>
            <person name="Sato H."/>
            <person name="Schaeffer S.W."/>
            <person name="Schatz M.C."/>
            <person name="Schlenke T."/>
            <person name="Schwartz R."/>
            <person name="Segarra C."/>
            <person name="Singh R.S."/>
            <person name="Sirot L."/>
            <person name="Sirota M."/>
            <person name="Sisneros N.B."/>
            <person name="Smith C.D."/>
            <person name="Smith T.F."/>
            <person name="Spieth J."/>
            <person name="Stage D.E."/>
            <person name="Stark A."/>
            <person name="Stephan W."/>
            <person name="Strausberg R.L."/>
            <person name="Strempel S."/>
            <person name="Sturgill D."/>
            <person name="Sutton G."/>
            <person name="Sutton G.G."/>
            <person name="Tao W."/>
            <person name="Teichmann S."/>
            <person name="Tobari Y.N."/>
            <person name="Tomimura Y."/>
            <person name="Tsolas J.M."/>
            <person name="Valente V.L."/>
            <person name="Venter E."/>
            <person name="Venter J.C."/>
            <person name="Vicario S."/>
            <person name="Vieira F.G."/>
            <person name="Vilella A.J."/>
            <person name="Villasante A."/>
            <person name="Walenz B."/>
            <person name="Wang J."/>
            <person name="Wasserman M."/>
            <person name="Watts T."/>
            <person name="Wilson D."/>
            <person name="Wilson R.K."/>
            <person name="Wing R.A."/>
            <person name="Wolfner M.F."/>
            <person name="Wong A."/>
            <person name="Wong G.K."/>
            <person name="Wu C.I."/>
            <person name="Wu G."/>
            <person name="Yamamoto D."/>
            <person name="Yang H.P."/>
            <person name="Yang S.P."/>
            <person name="Yorke J.A."/>
            <person name="Yoshida K."/>
            <person name="Zdobnov E."/>
            <person name="Zhang P."/>
            <person name="Zhang Y."/>
            <person name="Zimin A.V."/>
            <person name="Baldwin J."/>
            <person name="Abdouelleil A."/>
            <person name="Abdulkadir J."/>
            <person name="Abebe A."/>
            <person name="Abera B."/>
            <person name="Abreu J."/>
            <person name="Acer S.C."/>
            <person name="Aftuck L."/>
            <person name="Alexander A."/>
            <person name="An P."/>
            <person name="Anderson E."/>
            <person name="Anderson S."/>
            <person name="Arachi H."/>
            <person name="Azer M."/>
            <person name="Bachantsang P."/>
            <person name="Barry A."/>
            <person name="Bayul T."/>
            <person name="Berlin A."/>
            <person name="Bessette D."/>
            <person name="Bloom T."/>
            <person name="Blye J."/>
            <person name="Boguslavskiy L."/>
            <person name="Bonnet C."/>
            <person name="Boukhgalter B."/>
            <person name="Bourzgui I."/>
            <person name="Brown A."/>
            <person name="Cahill P."/>
            <person name="Channer S."/>
            <person name="Cheshatsang Y."/>
            <person name="Chuda L."/>
            <person name="Citroen M."/>
            <person name="Collymore A."/>
            <person name="Cooke P."/>
            <person name="Costello M."/>
            <person name="D'Aco K."/>
            <person name="Daza R."/>
            <person name="De Haan G."/>
            <person name="DeGray S."/>
            <person name="DeMaso C."/>
            <person name="Dhargay N."/>
            <person name="Dooley K."/>
            <person name="Dooley E."/>
            <person name="Doricent M."/>
            <person name="Dorje P."/>
            <person name="Dorjee K."/>
            <person name="Dupes A."/>
            <person name="Elong R."/>
            <person name="Falk J."/>
            <person name="Farina A."/>
            <person name="Faro S."/>
            <person name="Ferguson D."/>
            <person name="Fisher S."/>
            <person name="Foley C.D."/>
            <person name="Franke A."/>
            <person name="Friedrich D."/>
            <person name="Gadbois L."/>
            <person name="Gearin G."/>
            <person name="Gearin C.R."/>
            <person name="Giannoukos G."/>
            <person name="Goode T."/>
            <person name="Graham J."/>
            <person name="Grandbois E."/>
            <person name="Grewal S."/>
            <person name="Gyaltsen K."/>
            <person name="Hafez N."/>
            <person name="Hagos B."/>
            <person name="Hall J."/>
            <person name="Henson C."/>
            <person name="Hollinger A."/>
            <person name="Honan T."/>
            <person name="Huard M.D."/>
            <person name="Hughes L."/>
            <person name="Hurhula B."/>
            <person name="Husby M.E."/>
            <person name="Kamat A."/>
            <person name="Kanga B."/>
            <person name="Kashin S."/>
            <person name="Khazanovich D."/>
            <person name="Kisner P."/>
            <person name="Lance K."/>
            <person name="Lara M."/>
            <person name="Lee W."/>
            <person name="Lennon N."/>
            <person name="Letendre F."/>
            <person name="LeVine R."/>
            <person name="Lipovsky A."/>
            <person name="Liu X."/>
            <person name="Liu J."/>
            <person name="Liu S."/>
            <person name="Lokyitsang T."/>
            <person name="Lokyitsang Y."/>
            <person name="Lubonja R."/>
            <person name="Lui A."/>
            <person name="MacDonald P."/>
            <person name="Magnisalis V."/>
            <person name="Maru K."/>
            <person name="Matthews C."/>
            <person name="McCusker W."/>
            <person name="McDonough S."/>
            <person name="Mehta T."/>
            <person name="Meldrim J."/>
            <person name="Meneus L."/>
            <person name="Mihai O."/>
            <person name="Mihalev A."/>
            <person name="Mihova T."/>
            <person name="Mittelman R."/>
            <person name="Mlenga V."/>
            <person name="Montmayeur A."/>
            <person name="Mulrain L."/>
            <person name="Navidi A."/>
            <person name="Naylor J."/>
            <person name="Negash T."/>
            <person name="Nguyen T."/>
            <person name="Nguyen N."/>
            <person name="Nicol R."/>
            <person name="Norbu C."/>
            <person name="Norbu N."/>
            <person name="Novod N."/>
            <person name="O'Neill B."/>
            <person name="Osman S."/>
            <person name="Markiewicz E."/>
            <person name="Oyono O.L."/>
            <person name="Patti C."/>
            <person name="Phunkhang P."/>
            <person name="Pierre F."/>
            <person name="Priest M."/>
            <person name="Raghuraman S."/>
            <person name="Rege F."/>
            <person name="Reyes R."/>
            <person name="Rise C."/>
            <person name="Rogov P."/>
            <person name="Ross K."/>
            <person name="Ryan E."/>
            <person name="Settipalli S."/>
            <person name="Shea T."/>
            <person name="Sherpa N."/>
            <person name="Shi L."/>
            <person name="Shih D."/>
            <person name="Sparrow T."/>
            <person name="Spaulding J."/>
            <person name="Stalker J."/>
            <person name="Stange-Thomann N."/>
            <person name="Stavropoulos S."/>
            <person name="Stone C."/>
            <person name="Strader C."/>
            <person name="Tesfaye S."/>
            <person name="Thomson T."/>
            <person name="Thoulutsang Y."/>
            <person name="Thoulutsang D."/>
            <person name="Topham K."/>
            <person name="Topping I."/>
            <person name="Tsamla T."/>
            <person name="Vassiliev H."/>
            <person name="Vo A."/>
            <person name="Wangchuk T."/>
            <person name="Wangdi T."/>
            <person name="Weiand M."/>
            <person name="Wilkinson J."/>
            <person name="Wilson A."/>
            <person name="Yadav S."/>
            <person name="Young G."/>
            <person name="Yu Q."/>
            <person name="Zembek L."/>
            <person name="Zhong D."/>
            <person name="Zimmer A."/>
            <person name="Zwirko Z."/>
            <person name="Jaffe D.B."/>
            <person name="Alvarez P."/>
            <person name="Brockman W."/>
            <person name="Butler J."/>
            <person name="Chin C."/>
            <person name="Gnerre S."/>
            <person name="Grabherr M."/>
            <person name="Kleber M."/>
            <person name="Mauceli E."/>
            <person name="MacCallum I."/>
        </authorList>
    </citation>
    <scope>NUCLEOTIDE SEQUENCE [LARGE SCALE GENOMIC DNA]</scope>
    <source>
        <strain evidence="3">MSH-3 / Tucson 14011-0111.49</strain>
    </source>
</reference>
<evidence type="ECO:0000313" key="3">
    <source>
        <dbReference type="Proteomes" id="UP000008744"/>
    </source>
</evidence>
<feature type="region of interest" description="Disordered" evidence="1">
    <location>
        <begin position="1"/>
        <end position="20"/>
    </location>
</feature>
<accession>B4G484</accession>
<sequence length="179" mass="18702">MAELMHQMRDPAHTLGGSVGSIPQTLIGGAGGGAGGHSSSNGALNGIHATPATSLKMSEAMRHAQHDASPNPISSKMKASQVVHARPEQLLRHGEHSHIHLGAEQPLPACGHLAKPHALLRGDVRGQDSSVPEAGAKFLHRRRPAQVQGVRRAAPAAPAEPQDVPQQRGGCGHRGQDRQ</sequence>
<dbReference type="eggNOG" id="KOG4436">
    <property type="taxonomic scope" value="Eukaryota"/>
</dbReference>
<gene>
    <name evidence="2" type="primary">Dper\GL20614</name>
    <name evidence="2" type="ORF">Dper_GL20614</name>
</gene>
<protein>
    <submittedName>
        <fullName evidence="2">GL20614</fullName>
    </submittedName>
</protein>
<dbReference type="OrthoDB" id="295078at2759"/>
<evidence type="ECO:0000256" key="1">
    <source>
        <dbReference type="SAM" id="MobiDB-lite"/>
    </source>
</evidence>
<dbReference type="AlphaFoldDB" id="B4G484"/>